<reference evidence="1 2" key="1">
    <citation type="submission" date="2016-10" db="EMBL/GenBank/DDBJ databases">
        <authorList>
            <person name="de Groot N.N."/>
        </authorList>
    </citation>
    <scope>NUCLEOTIDE SEQUENCE [LARGE SCALE GENOMIC DNA]</scope>
    <source>
        <strain evidence="1 2">CGMCC 4.3519</strain>
    </source>
</reference>
<dbReference type="AlphaFoldDB" id="A0A1H9J2T0"/>
<dbReference type="Proteomes" id="UP000199055">
    <property type="component" value="Unassembled WGS sequence"/>
</dbReference>
<organism evidence="1 2">
    <name type="scientific">Streptomyces radiopugnans</name>
    <dbReference type="NCBI Taxonomy" id="403935"/>
    <lineage>
        <taxon>Bacteria</taxon>
        <taxon>Bacillati</taxon>
        <taxon>Actinomycetota</taxon>
        <taxon>Actinomycetes</taxon>
        <taxon>Kitasatosporales</taxon>
        <taxon>Streptomycetaceae</taxon>
        <taxon>Streptomyces</taxon>
    </lineage>
</organism>
<sequence length="95" mass="9853">MGDMTARARVADLVVAYAVLVDATNACDALDEVVVAADTWASAADLIRACGYLKVPRRATSGGIAAEAVEAALAAPGTVFRKRFMSDTPWAPAAR</sequence>
<keyword evidence="2" id="KW-1185">Reference proteome</keyword>
<accession>A0A1H9J2T0</accession>
<name>A0A1H9J2T0_9ACTN</name>
<proteinExistence type="predicted"/>
<dbReference type="EMBL" id="FOET01000016">
    <property type="protein sequence ID" value="SEQ81086.1"/>
    <property type="molecule type" value="Genomic_DNA"/>
</dbReference>
<evidence type="ECO:0000313" key="1">
    <source>
        <dbReference type="EMBL" id="SEQ81086.1"/>
    </source>
</evidence>
<gene>
    <name evidence="1" type="ORF">SAMN05216481_11627</name>
</gene>
<protein>
    <submittedName>
        <fullName evidence="1">Uncharacterized protein</fullName>
    </submittedName>
</protein>
<evidence type="ECO:0000313" key="2">
    <source>
        <dbReference type="Proteomes" id="UP000199055"/>
    </source>
</evidence>